<dbReference type="EMBL" id="BAAAGF010000002">
    <property type="protein sequence ID" value="GAA0743531.1"/>
    <property type="molecule type" value="Genomic_DNA"/>
</dbReference>
<sequence length="57" mass="6680">MVAVKNHFKKYGFCKGFIFNFLNEKKFVRSSSKCELEEAYELSFLVNSVIKPLKMNP</sequence>
<comment type="caution">
    <text evidence="1">The sequence shown here is derived from an EMBL/GenBank/DDBJ whole genome shotgun (WGS) entry which is preliminary data.</text>
</comment>
<evidence type="ECO:0000313" key="2">
    <source>
        <dbReference type="Proteomes" id="UP001500736"/>
    </source>
</evidence>
<name>A0ABP3UVW4_9FLAO</name>
<reference evidence="2" key="1">
    <citation type="journal article" date="2019" name="Int. J. Syst. Evol. Microbiol.">
        <title>The Global Catalogue of Microorganisms (GCM) 10K type strain sequencing project: providing services to taxonomists for standard genome sequencing and annotation.</title>
        <authorList>
            <consortium name="The Broad Institute Genomics Platform"/>
            <consortium name="The Broad Institute Genome Sequencing Center for Infectious Disease"/>
            <person name="Wu L."/>
            <person name="Ma J."/>
        </authorList>
    </citation>
    <scope>NUCLEOTIDE SEQUENCE [LARGE SCALE GENOMIC DNA]</scope>
    <source>
        <strain evidence="2">JCM 15976</strain>
    </source>
</reference>
<keyword evidence="2" id="KW-1185">Reference proteome</keyword>
<gene>
    <name evidence="1" type="ORF">GCM10009431_16770</name>
</gene>
<proteinExistence type="predicted"/>
<evidence type="ECO:0000313" key="1">
    <source>
        <dbReference type="EMBL" id="GAA0743531.1"/>
    </source>
</evidence>
<accession>A0ABP3UVW4</accession>
<evidence type="ECO:0008006" key="3">
    <source>
        <dbReference type="Google" id="ProtNLM"/>
    </source>
</evidence>
<dbReference type="Proteomes" id="UP001500736">
    <property type="component" value="Unassembled WGS sequence"/>
</dbReference>
<organism evidence="1 2">
    <name type="scientific">Gaetbulibacter jejuensis</name>
    <dbReference type="NCBI Taxonomy" id="584607"/>
    <lineage>
        <taxon>Bacteria</taxon>
        <taxon>Pseudomonadati</taxon>
        <taxon>Bacteroidota</taxon>
        <taxon>Flavobacteriia</taxon>
        <taxon>Flavobacteriales</taxon>
        <taxon>Flavobacteriaceae</taxon>
        <taxon>Gaetbulibacter</taxon>
    </lineage>
</organism>
<protein>
    <recommendedName>
        <fullName evidence="3">Transposase</fullName>
    </recommendedName>
</protein>